<dbReference type="Gene3D" id="1.10.443.10">
    <property type="entry name" value="Intergrase catalytic core"/>
    <property type="match status" value="1"/>
</dbReference>
<dbReference type="SUPFAM" id="SSF56349">
    <property type="entry name" value="DNA breaking-rejoining enzymes"/>
    <property type="match status" value="1"/>
</dbReference>
<feature type="region of interest" description="Disordered" evidence="3">
    <location>
        <begin position="35"/>
        <end position="54"/>
    </location>
</feature>
<feature type="compositionally biased region" description="Polar residues" evidence="3">
    <location>
        <begin position="44"/>
        <end position="54"/>
    </location>
</feature>
<evidence type="ECO:0000259" key="4">
    <source>
        <dbReference type="PROSITE" id="PS51898"/>
    </source>
</evidence>
<evidence type="ECO:0000256" key="2">
    <source>
        <dbReference type="ARBA" id="ARBA00023172"/>
    </source>
</evidence>
<gene>
    <name evidence="5" type="ORF">C5748_05005</name>
</gene>
<dbReference type="GO" id="GO:0015074">
    <property type="term" value="P:DNA integration"/>
    <property type="evidence" value="ECO:0007669"/>
    <property type="project" value="InterPro"/>
</dbReference>
<keyword evidence="6" id="KW-1185">Reference proteome</keyword>
<dbReference type="SUPFAM" id="SSF47823">
    <property type="entry name" value="lambda integrase-like, N-terminal domain"/>
    <property type="match status" value="1"/>
</dbReference>
<feature type="domain" description="Tyr recombinase" evidence="4">
    <location>
        <begin position="150"/>
        <end position="326"/>
    </location>
</feature>
<accession>A0A2S9IWN7</accession>
<dbReference type="EMBL" id="PVBR01000003">
    <property type="protein sequence ID" value="PRD44937.1"/>
    <property type="molecule type" value="Genomic_DNA"/>
</dbReference>
<keyword evidence="2" id="KW-0233">DNA recombination</keyword>
<dbReference type="PANTHER" id="PTHR34605">
    <property type="entry name" value="PHAGE_INTEGRASE DOMAIN-CONTAINING PROTEIN"/>
    <property type="match status" value="1"/>
</dbReference>
<protein>
    <submittedName>
        <fullName evidence="5">Integrase</fullName>
    </submittedName>
</protein>
<dbReference type="InterPro" id="IPR011010">
    <property type="entry name" value="DNA_brk_join_enz"/>
</dbReference>
<name>A0A2S9IWN7_9HYPH</name>
<dbReference type="AlphaFoldDB" id="A0A2S9IWN7"/>
<keyword evidence="1" id="KW-0238">DNA-binding</keyword>
<dbReference type="InterPro" id="IPR010998">
    <property type="entry name" value="Integrase_recombinase_N"/>
</dbReference>
<dbReference type="PANTHER" id="PTHR34605:SF4">
    <property type="entry name" value="DNA ADENINE METHYLTRANSFERASE"/>
    <property type="match status" value="1"/>
</dbReference>
<evidence type="ECO:0000256" key="1">
    <source>
        <dbReference type="ARBA" id="ARBA00023125"/>
    </source>
</evidence>
<organism evidence="5 6">
    <name type="scientific">Phyllobacterium phragmitis</name>
    <dbReference type="NCBI Taxonomy" id="2670329"/>
    <lineage>
        <taxon>Bacteria</taxon>
        <taxon>Pseudomonadati</taxon>
        <taxon>Pseudomonadota</taxon>
        <taxon>Alphaproteobacteria</taxon>
        <taxon>Hyphomicrobiales</taxon>
        <taxon>Phyllobacteriaceae</taxon>
        <taxon>Phyllobacterium</taxon>
    </lineage>
</organism>
<dbReference type="GO" id="GO:0003677">
    <property type="term" value="F:DNA binding"/>
    <property type="evidence" value="ECO:0007669"/>
    <property type="project" value="UniProtKB-KW"/>
</dbReference>
<dbReference type="Proteomes" id="UP000239434">
    <property type="component" value="Unassembled WGS sequence"/>
</dbReference>
<proteinExistence type="predicted"/>
<dbReference type="InterPro" id="IPR052925">
    <property type="entry name" value="Phage_Integrase-like_Recomb"/>
</dbReference>
<reference evidence="5 6" key="1">
    <citation type="submission" date="2018-02" db="EMBL/GenBank/DDBJ databases">
        <title>The draft genome of Phyllobacterium sp. 1N-3.</title>
        <authorList>
            <person name="Liu L."/>
            <person name="Li L."/>
            <person name="Zhang X."/>
            <person name="Wang T."/>
            <person name="Liang L."/>
        </authorList>
    </citation>
    <scope>NUCLEOTIDE SEQUENCE [LARGE SCALE GENOMIC DNA]</scope>
    <source>
        <strain evidence="5 6">1N-3</strain>
    </source>
</reference>
<dbReference type="PROSITE" id="PS51898">
    <property type="entry name" value="TYR_RECOMBINASE"/>
    <property type="match status" value="1"/>
</dbReference>
<evidence type="ECO:0000313" key="6">
    <source>
        <dbReference type="Proteomes" id="UP000239434"/>
    </source>
</evidence>
<evidence type="ECO:0000256" key="3">
    <source>
        <dbReference type="SAM" id="MobiDB-lite"/>
    </source>
</evidence>
<dbReference type="InterPro" id="IPR002104">
    <property type="entry name" value="Integrase_catalytic"/>
</dbReference>
<evidence type="ECO:0000313" key="5">
    <source>
        <dbReference type="EMBL" id="PRD44937.1"/>
    </source>
</evidence>
<sequence length="326" mass="35519">MSTLRPPATRDQSTSIDADLPDIIATVMTMGQIAEPEKGGPVMGQSSREATHATNTRAAYIRDWRHYAAWCRRRGLEPLPPNPEQIGLYLVAQATPGKDDDAQALSAATIERRLSGLAWNFAQRGFSFDRSDSHLVNAIADIRRHARPPAAKESVGTEELHAMLGTLGHDLRGLRDRAILLVGFAGGLRRSEITGLDIRQGDSDDGTGWIDIQDKTVLVTIDGTTGGVIEIGRSSSERSCPVATLENWMRFSRISRGPLFRRILRDGKTVGSERLNDRHIARLVKQTALAAGIRGDLSEDARAARFAGQSLRGRGRRLGLTKASGL</sequence>
<dbReference type="InterPro" id="IPR013762">
    <property type="entry name" value="Integrase-like_cat_sf"/>
</dbReference>
<dbReference type="GO" id="GO:0006310">
    <property type="term" value="P:DNA recombination"/>
    <property type="evidence" value="ECO:0007669"/>
    <property type="project" value="UniProtKB-KW"/>
</dbReference>
<comment type="caution">
    <text evidence="5">The sequence shown here is derived from an EMBL/GenBank/DDBJ whole genome shotgun (WGS) entry which is preliminary data.</text>
</comment>
<dbReference type="Gene3D" id="1.10.150.130">
    <property type="match status" value="1"/>
</dbReference>